<reference evidence="2" key="1">
    <citation type="journal article" date="2017" name="Nat. Ecol. Evol.">
        <title>Genome expansion and lineage-specific genetic innovations in the forest pathogenic fungi Armillaria.</title>
        <authorList>
            <person name="Sipos G."/>
            <person name="Prasanna A.N."/>
            <person name="Walter M.C."/>
            <person name="O'Connor E."/>
            <person name="Balint B."/>
            <person name="Krizsan K."/>
            <person name="Kiss B."/>
            <person name="Hess J."/>
            <person name="Varga T."/>
            <person name="Slot J."/>
            <person name="Riley R."/>
            <person name="Boka B."/>
            <person name="Rigling D."/>
            <person name="Barry K."/>
            <person name="Lee J."/>
            <person name="Mihaltcheva S."/>
            <person name="LaButti K."/>
            <person name="Lipzen A."/>
            <person name="Waldron R."/>
            <person name="Moloney N.M."/>
            <person name="Sperisen C."/>
            <person name="Kredics L."/>
            <person name="Vagvoelgyi C."/>
            <person name="Patrignani A."/>
            <person name="Fitzpatrick D."/>
            <person name="Nagy I."/>
            <person name="Doyle S."/>
            <person name="Anderson J.B."/>
            <person name="Grigoriev I.V."/>
            <person name="Gueldener U."/>
            <person name="Muensterkoetter M."/>
            <person name="Nagy L.G."/>
        </authorList>
    </citation>
    <scope>NUCLEOTIDE SEQUENCE [LARGE SCALE GENOMIC DNA]</scope>
    <source>
        <strain evidence="2">Ar21-2</strain>
    </source>
</reference>
<name>A0A2H3DYB4_ARMGA</name>
<dbReference type="InParanoid" id="A0A2H3DYB4"/>
<organism evidence="1 2">
    <name type="scientific">Armillaria gallica</name>
    <name type="common">Bulbous honey fungus</name>
    <name type="synonym">Armillaria bulbosa</name>
    <dbReference type="NCBI Taxonomy" id="47427"/>
    <lineage>
        <taxon>Eukaryota</taxon>
        <taxon>Fungi</taxon>
        <taxon>Dikarya</taxon>
        <taxon>Basidiomycota</taxon>
        <taxon>Agaricomycotina</taxon>
        <taxon>Agaricomycetes</taxon>
        <taxon>Agaricomycetidae</taxon>
        <taxon>Agaricales</taxon>
        <taxon>Marasmiineae</taxon>
        <taxon>Physalacriaceae</taxon>
        <taxon>Armillaria</taxon>
    </lineage>
</organism>
<gene>
    <name evidence="1" type="ORF">ARMGADRAFT_1006422</name>
</gene>
<keyword evidence="2" id="KW-1185">Reference proteome</keyword>
<sequence>MRLLTRLLQNGCLYKPDGSRPVNLRPPNLRAQRFCPRSHKTTFLTGRPPSCKTTIIATSRTSIPPVHAIPHAPPSVCIDHRTKDECPRKSTNRRRWTAFSLTIQIRRPALDGE</sequence>
<dbReference type="Proteomes" id="UP000217790">
    <property type="component" value="Unassembled WGS sequence"/>
</dbReference>
<accession>A0A2H3DYB4</accession>
<dbReference type="AlphaFoldDB" id="A0A2H3DYB4"/>
<evidence type="ECO:0000313" key="2">
    <source>
        <dbReference type="Proteomes" id="UP000217790"/>
    </source>
</evidence>
<dbReference type="EMBL" id="KZ293646">
    <property type="protein sequence ID" value="PBL00176.1"/>
    <property type="molecule type" value="Genomic_DNA"/>
</dbReference>
<evidence type="ECO:0000313" key="1">
    <source>
        <dbReference type="EMBL" id="PBL00176.1"/>
    </source>
</evidence>
<proteinExistence type="predicted"/>
<protein>
    <submittedName>
        <fullName evidence="1">Uncharacterized protein</fullName>
    </submittedName>
</protein>